<dbReference type="AlphaFoldDB" id="A0A8K0NV96"/>
<dbReference type="OrthoDB" id="2156623at2759"/>
<comment type="caution">
    <text evidence="2">The sequence shown here is derived from an EMBL/GenBank/DDBJ whole genome shotgun (WGS) entry which is preliminary data.</text>
</comment>
<gene>
    <name evidence="2" type="ORF">J437_LFUL000247</name>
</gene>
<organism evidence="2 3">
    <name type="scientific">Ladona fulva</name>
    <name type="common">Scarce chaser dragonfly</name>
    <name type="synonym">Libellula fulva</name>
    <dbReference type="NCBI Taxonomy" id="123851"/>
    <lineage>
        <taxon>Eukaryota</taxon>
        <taxon>Metazoa</taxon>
        <taxon>Ecdysozoa</taxon>
        <taxon>Arthropoda</taxon>
        <taxon>Hexapoda</taxon>
        <taxon>Insecta</taxon>
        <taxon>Pterygota</taxon>
        <taxon>Palaeoptera</taxon>
        <taxon>Odonata</taxon>
        <taxon>Epiprocta</taxon>
        <taxon>Anisoptera</taxon>
        <taxon>Libelluloidea</taxon>
        <taxon>Libellulidae</taxon>
        <taxon>Ladona</taxon>
    </lineage>
</organism>
<sequence>MDVRRKAETQLHELKRKLEEEQGRRSREMNNNQQVNDKITFLEKQANEMQDKLKGEVDASSRLRKQVAELTVAKSAAEQARTELGTSLAQLQTQREALQQEIASLQGQLSQERSSRSQASDLHQEMEG</sequence>
<reference evidence="2" key="1">
    <citation type="submission" date="2013-04" db="EMBL/GenBank/DDBJ databases">
        <authorList>
            <person name="Qu J."/>
            <person name="Murali S.C."/>
            <person name="Bandaranaike D."/>
            <person name="Bellair M."/>
            <person name="Blankenburg K."/>
            <person name="Chao H."/>
            <person name="Dinh H."/>
            <person name="Doddapaneni H."/>
            <person name="Downs B."/>
            <person name="Dugan-Rocha S."/>
            <person name="Elkadiri S."/>
            <person name="Gnanaolivu R.D."/>
            <person name="Hernandez B."/>
            <person name="Javaid M."/>
            <person name="Jayaseelan J.C."/>
            <person name="Lee S."/>
            <person name="Li M."/>
            <person name="Ming W."/>
            <person name="Munidasa M."/>
            <person name="Muniz J."/>
            <person name="Nguyen L."/>
            <person name="Ongeri F."/>
            <person name="Osuji N."/>
            <person name="Pu L.-L."/>
            <person name="Puazo M."/>
            <person name="Qu C."/>
            <person name="Quiroz J."/>
            <person name="Raj R."/>
            <person name="Weissenberger G."/>
            <person name="Xin Y."/>
            <person name="Zou X."/>
            <person name="Han Y."/>
            <person name="Richards S."/>
            <person name="Worley K."/>
            <person name="Muzny D."/>
            <person name="Gibbs R."/>
        </authorList>
    </citation>
    <scope>NUCLEOTIDE SEQUENCE</scope>
    <source>
        <strain evidence="2">Sampled in the wild</strain>
    </source>
</reference>
<feature type="compositionally biased region" description="Basic and acidic residues" evidence="1">
    <location>
        <begin position="1"/>
        <end position="28"/>
    </location>
</feature>
<feature type="compositionally biased region" description="Polar residues" evidence="1">
    <location>
        <begin position="103"/>
        <end position="121"/>
    </location>
</feature>
<feature type="region of interest" description="Disordered" evidence="1">
    <location>
        <begin position="103"/>
        <end position="128"/>
    </location>
</feature>
<evidence type="ECO:0000256" key="1">
    <source>
        <dbReference type="SAM" id="MobiDB-lite"/>
    </source>
</evidence>
<dbReference type="EMBL" id="KZ308147">
    <property type="protein sequence ID" value="KAG8222952.1"/>
    <property type="molecule type" value="Genomic_DNA"/>
</dbReference>
<accession>A0A8K0NV96</accession>
<feature type="region of interest" description="Disordered" evidence="1">
    <location>
        <begin position="1"/>
        <end position="36"/>
    </location>
</feature>
<reference evidence="2" key="2">
    <citation type="submission" date="2017-10" db="EMBL/GenBank/DDBJ databases">
        <title>Ladona fulva Genome sequencing and assembly.</title>
        <authorList>
            <person name="Murali S."/>
            <person name="Richards S."/>
            <person name="Bandaranaike D."/>
            <person name="Bellair M."/>
            <person name="Blankenburg K."/>
            <person name="Chao H."/>
            <person name="Dinh H."/>
            <person name="Doddapaneni H."/>
            <person name="Dugan-Rocha S."/>
            <person name="Elkadiri S."/>
            <person name="Gnanaolivu R."/>
            <person name="Hernandez B."/>
            <person name="Skinner E."/>
            <person name="Javaid M."/>
            <person name="Lee S."/>
            <person name="Li M."/>
            <person name="Ming W."/>
            <person name="Munidasa M."/>
            <person name="Muniz J."/>
            <person name="Nguyen L."/>
            <person name="Hughes D."/>
            <person name="Osuji N."/>
            <person name="Pu L.-L."/>
            <person name="Puazo M."/>
            <person name="Qu C."/>
            <person name="Quiroz J."/>
            <person name="Raj R."/>
            <person name="Weissenberger G."/>
            <person name="Xin Y."/>
            <person name="Zou X."/>
            <person name="Han Y."/>
            <person name="Worley K."/>
            <person name="Muzny D."/>
            <person name="Gibbs R."/>
        </authorList>
    </citation>
    <scope>NUCLEOTIDE SEQUENCE</scope>
    <source>
        <strain evidence="2">Sampled in the wild</strain>
    </source>
</reference>
<feature type="non-terminal residue" evidence="2">
    <location>
        <position position="1"/>
    </location>
</feature>
<proteinExistence type="predicted"/>
<evidence type="ECO:0000313" key="2">
    <source>
        <dbReference type="EMBL" id="KAG8222952.1"/>
    </source>
</evidence>
<dbReference type="Proteomes" id="UP000792457">
    <property type="component" value="Unassembled WGS sequence"/>
</dbReference>
<name>A0A8K0NV96_LADFU</name>
<evidence type="ECO:0000313" key="3">
    <source>
        <dbReference type="Proteomes" id="UP000792457"/>
    </source>
</evidence>
<protein>
    <submittedName>
        <fullName evidence="2">Uncharacterized protein</fullName>
    </submittedName>
</protein>
<dbReference type="Gene3D" id="1.20.5.340">
    <property type="match status" value="1"/>
</dbReference>
<keyword evidence="3" id="KW-1185">Reference proteome</keyword>